<reference evidence="1" key="1">
    <citation type="submission" date="2014-11" db="EMBL/GenBank/DDBJ databases">
        <authorList>
            <person name="Amaro Gonzalez C."/>
        </authorList>
    </citation>
    <scope>NUCLEOTIDE SEQUENCE</scope>
</reference>
<name>A0A0E9TS67_ANGAN</name>
<sequence length="25" mass="2790">MIGHSELGFGNRICTQTCVECQICF</sequence>
<accession>A0A0E9TS67</accession>
<protein>
    <submittedName>
        <fullName evidence="1">Uncharacterized protein</fullName>
    </submittedName>
</protein>
<reference evidence="1" key="2">
    <citation type="journal article" date="2015" name="Fish Shellfish Immunol.">
        <title>Early steps in the European eel (Anguilla anguilla)-Vibrio vulnificus interaction in the gills: Role of the RtxA13 toxin.</title>
        <authorList>
            <person name="Callol A."/>
            <person name="Pajuelo D."/>
            <person name="Ebbesson L."/>
            <person name="Teles M."/>
            <person name="MacKenzie S."/>
            <person name="Amaro C."/>
        </authorList>
    </citation>
    <scope>NUCLEOTIDE SEQUENCE</scope>
</reference>
<proteinExistence type="predicted"/>
<evidence type="ECO:0000313" key="1">
    <source>
        <dbReference type="EMBL" id="JAH56559.1"/>
    </source>
</evidence>
<dbReference type="EMBL" id="GBXM01052018">
    <property type="protein sequence ID" value="JAH56559.1"/>
    <property type="molecule type" value="Transcribed_RNA"/>
</dbReference>
<organism evidence="1">
    <name type="scientific">Anguilla anguilla</name>
    <name type="common">European freshwater eel</name>
    <name type="synonym">Muraena anguilla</name>
    <dbReference type="NCBI Taxonomy" id="7936"/>
    <lineage>
        <taxon>Eukaryota</taxon>
        <taxon>Metazoa</taxon>
        <taxon>Chordata</taxon>
        <taxon>Craniata</taxon>
        <taxon>Vertebrata</taxon>
        <taxon>Euteleostomi</taxon>
        <taxon>Actinopterygii</taxon>
        <taxon>Neopterygii</taxon>
        <taxon>Teleostei</taxon>
        <taxon>Anguilliformes</taxon>
        <taxon>Anguillidae</taxon>
        <taxon>Anguilla</taxon>
    </lineage>
</organism>
<dbReference type="AlphaFoldDB" id="A0A0E9TS67"/>